<accession>U5EH45</accession>
<evidence type="ECO:0000313" key="3">
    <source>
        <dbReference type="Proteomes" id="UP000017048"/>
    </source>
</evidence>
<keyword evidence="3" id="KW-1185">Reference proteome</keyword>
<evidence type="ECO:0008006" key="4">
    <source>
        <dbReference type="Google" id="ProtNLM"/>
    </source>
</evidence>
<dbReference type="STRING" id="1824.SAMN05444423_10984"/>
<protein>
    <recommendedName>
        <fullName evidence="4">Lipoprotein LpqS</fullName>
    </recommendedName>
</protein>
<dbReference type="Pfam" id="PF26327">
    <property type="entry name" value="LpqS"/>
    <property type="match status" value="1"/>
</dbReference>
<keyword evidence="1" id="KW-0472">Membrane</keyword>
<sequence length="146" mass="15309">MEVVPGERKEVTVVHAPDRPVAGYRPGVVAALLAIVGAVCALVIDCTTVHHEDHHAAGAERLAVAAVVDTLDLVVPGHPLPDHCLAGTAVADTGIVLPALSLLGALIVVLVAALEHPVRTPRGPPRSSPRYRPGRDILTHHCICRR</sequence>
<dbReference type="GeneID" id="91517958"/>
<name>U5EH45_NOCAS</name>
<feature type="transmembrane region" description="Helical" evidence="1">
    <location>
        <begin position="95"/>
        <end position="114"/>
    </location>
</feature>
<organism evidence="2 3">
    <name type="scientific">Nocardia asteroides NBRC 15531</name>
    <dbReference type="NCBI Taxonomy" id="1110697"/>
    <lineage>
        <taxon>Bacteria</taxon>
        <taxon>Bacillati</taxon>
        <taxon>Actinomycetota</taxon>
        <taxon>Actinomycetes</taxon>
        <taxon>Mycobacteriales</taxon>
        <taxon>Nocardiaceae</taxon>
        <taxon>Nocardia</taxon>
    </lineage>
</organism>
<dbReference type="AlphaFoldDB" id="U5EH45"/>
<reference evidence="2 3" key="1">
    <citation type="journal article" date="2014" name="BMC Genomics">
        <title>Genome based analysis of type-I polyketide synthase and nonribosomal peptide synthetase gene clusters in seven strains of five representative Nocardia species.</title>
        <authorList>
            <person name="Komaki H."/>
            <person name="Ichikawa N."/>
            <person name="Hosoyama A."/>
            <person name="Takahashi-Nakaguchi A."/>
            <person name="Matsuzawa T."/>
            <person name="Suzuki K."/>
            <person name="Fujita N."/>
            <person name="Gonoi T."/>
        </authorList>
    </citation>
    <scope>NUCLEOTIDE SEQUENCE [LARGE SCALE GENOMIC DNA]</scope>
    <source>
        <strain evidence="2 3">NBRC 15531</strain>
    </source>
</reference>
<evidence type="ECO:0000256" key="1">
    <source>
        <dbReference type="SAM" id="Phobius"/>
    </source>
</evidence>
<proteinExistence type="predicted"/>
<dbReference type="EMBL" id="BAFO02000032">
    <property type="protein sequence ID" value="GAD85683.1"/>
    <property type="molecule type" value="Genomic_DNA"/>
</dbReference>
<feature type="transmembrane region" description="Helical" evidence="1">
    <location>
        <begin position="27"/>
        <end position="44"/>
    </location>
</feature>
<dbReference type="InterPro" id="IPR058714">
    <property type="entry name" value="LpqS"/>
</dbReference>
<dbReference type="Proteomes" id="UP000017048">
    <property type="component" value="Unassembled WGS sequence"/>
</dbReference>
<comment type="caution">
    <text evidence="2">The sequence shown here is derived from an EMBL/GenBank/DDBJ whole genome shotgun (WGS) entry which is preliminary data.</text>
</comment>
<dbReference type="RefSeq" id="WP_019047542.1">
    <property type="nucleotide sequence ID" value="NZ_BAFO02000032.1"/>
</dbReference>
<evidence type="ECO:0000313" key="2">
    <source>
        <dbReference type="EMBL" id="GAD85683.1"/>
    </source>
</evidence>
<gene>
    <name evidence="2" type="ORF">NCAST_32_01650</name>
</gene>
<keyword evidence="1" id="KW-0812">Transmembrane</keyword>
<keyword evidence="1" id="KW-1133">Transmembrane helix</keyword>